<dbReference type="GO" id="GO:0061575">
    <property type="term" value="F:cyclin-dependent protein serine/threonine kinase activator activity"/>
    <property type="evidence" value="ECO:0000318"/>
    <property type="project" value="GO_Central"/>
</dbReference>
<comment type="caution">
    <text evidence="3">The sequence shown here is derived from an EMBL/GenBank/DDBJ whole genome shotgun (WGS) entry which is preliminary data.</text>
</comment>
<keyword evidence="1" id="KW-0195">Cyclin</keyword>
<dbReference type="GO" id="GO:0005634">
    <property type="term" value="C:nucleus"/>
    <property type="evidence" value="ECO:0000318"/>
    <property type="project" value="GO_Central"/>
</dbReference>
<dbReference type="Gene3D" id="1.10.472.10">
    <property type="entry name" value="Cyclin-like"/>
    <property type="match status" value="2"/>
</dbReference>
<organism evidence="3 4">
    <name type="scientific">Zostera marina</name>
    <name type="common">Eelgrass</name>
    <dbReference type="NCBI Taxonomy" id="29655"/>
    <lineage>
        <taxon>Eukaryota</taxon>
        <taxon>Viridiplantae</taxon>
        <taxon>Streptophyta</taxon>
        <taxon>Embryophyta</taxon>
        <taxon>Tracheophyta</taxon>
        <taxon>Spermatophyta</taxon>
        <taxon>Magnoliopsida</taxon>
        <taxon>Liliopsida</taxon>
        <taxon>Zosteraceae</taxon>
        <taxon>Zostera</taxon>
    </lineage>
</organism>
<reference evidence="4" key="1">
    <citation type="journal article" date="2016" name="Nature">
        <title>The genome of the seagrass Zostera marina reveals angiosperm adaptation to the sea.</title>
        <authorList>
            <person name="Olsen J.L."/>
            <person name="Rouze P."/>
            <person name="Verhelst B."/>
            <person name="Lin Y.-C."/>
            <person name="Bayer T."/>
            <person name="Collen J."/>
            <person name="Dattolo E."/>
            <person name="De Paoli E."/>
            <person name="Dittami S."/>
            <person name="Maumus F."/>
            <person name="Michel G."/>
            <person name="Kersting A."/>
            <person name="Lauritano C."/>
            <person name="Lohaus R."/>
            <person name="Toepel M."/>
            <person name="Tonon T."/>
            <person name="Vanneste K."/>
            <person name="Amirebrahimi M."/>
            <person name="Brakel J."/>
            <person name="Bostroem C."/>
            <person name="Chovatia M."/>
            <person name="Grimwood J."/>
            <person name="Jenkins J.W."/>
            <person name="Jueterbock A."/>
            <person name="Mraz A."/>
            <person name="Stam W.T."/>
            <person name="Tice H."/>
            <person name="Bornberg-Bauer E."/>
            <person name="Green P.J."/>
            <person name="Pearson G.A."/>
            <person name="Procaccini G."/>
            <person name="Duarte C.M."/>
            <person name="Schmutz J."/>
            <person name="Reusch T.B.H."/>
            <person name="Van de Peer Y."/>
        </authorList>
    </citation>
    <scope>NUCLEOTIDE SEQUENCE [LARGE SCALE GENOMIC DNA]</scope>
    <source>
        <strain evidence="4">cv. Finnish</strain>
    </source>
</reference>
<dbReference type="AlphaFoldDB" id="A0A0K9P126"/>
<evidence type="ECO:0000259" key="2">
    <source>
        <dbReference type="SMART" id="SM00385"/>
    </source>
</evidence>
<feature type="domain" description="Cyclin-like" evidence="2">
    <location>
        <begin position="185"/>
        <end position="287"/>
    </location>
</feature>
<dbReference type="Proteomes" id="UP000036987">
    <property type="component" value="Unassembled WGS sequence"/>
</dbReference>
<proteinExistence type="inferred from homology"/>
<accession>A0A0K9P126</accession>
<dbReference type="GO" id="GO:0032786">
    <property type="term" value="P:positive regulation of DNA-templated transcription, elongation"/>
    <property type="evidence" value="ECO:0000318"/>
    <property type="project" value="GO_Central"/>
</dbReference>
<evidence type="ECO:0000313" key="3">
    <source>
        <dbReference type="EMBL" id="KMZ62756.1"/>
    </source>
</evidence>
<comment type="similarity">
    <text evidence="1">Belongs to the cyclin family.</text>
</comment>
<dbReference type="SUPFAM" id="SSF47954">
    <property type="entry name" value="Cyclin-like"/>
    <property type="match status" value="2"/>
</dbReference>
<dbReference type="InterPro" id="IPR043198">
    <property type="entry name" value="Cyclin/Ssn8"/>
</dbReference>
<dbReference type="EMBL" id="LFYR01001330">
    <property type="protein sequence ID" value="KMZ62756.1"/>
    <property type="molecule type" value="Genomic_DNA"/>
</dbReference>
<gene>
    <name evidence="3" type="ORF">ZOSMA_44G01590</name>
</gene>
<dbReference type="Pfam" id="PF00134">
    <property type="entry name" value="Cyclin_N"/>
    <property type="match status" value="1"/>
</dbReference>
<name>A0A0K9P126_ZOSMR</name>
<dbReference type="PANTHER" id="PTHR10026">
    <property type="entry name" value="CYCLIN"/>
    <property type="match status" value="1"/>
</dbReference>
<evidence type="ECO:0000256" key="1">
    <source>
        <dbReference type="RuleBase" id="RU000383"/>
    </source>
</evidence>
<protein>
    <submittedName>
        <fullName evidence="3">Putative Cyclin-L1</fullName>
    </submittedName>
</protein>
<dbReference type="InterPro" id="IPR006671">
    <property type="entry name" value="Cyclin_N"/>
</dbReference>
<dbReference type="FunFam" id="1.10.472.10:FF:000212">
    <property type="entry name" value="Cyclin-T1-2"/>
    <property type="match status" value="1"/>
</dbReference>
<feature type="domain" description="Cyclin-like" evidence="2">
    <location>
        <begin position="300"/>
        <end position="383"/>
    </location>
</feature>
<dbReference type="InterPro" id="IPR013763">
    <property type="entry name" value="Cyclin-like_dom"/>
</dbReference>
<dbReference type="GO" id="GO:0008024">
    <property type="term" value="C:cyclin/CDK positive transcription elongation factor complex"/>
    <property type="evidence" value="ECO:0000318"/>
    <property type="project" value="GO_Central"/>
</dbReference>
<dbReference type="SMART" id="SM00385">
    <property type="entry name" value="CYCLIN"/>
    <property type="match status" value="2"/>
</dbReference>
<dbReference type="InterPro" id="IPR036915">
    <property type="entry name" value="Cyclin-like_sf"/>
</dbReference>
<keyword evidence="4" id="KW-1185">Reference proteome</keyword>
<dbReference type="OMA" id="FANDGPP"/>
<sequence length="385" mass="43060">MSISGQSRSRQPINSFYRQQGVDASNLVPPHSIGHRRSFSTSTGYYMNGVSEVAVSMPPLKRKRFSSSASSSSSSSSSSWQYGAGGIEAQYRPSNGVIRRDCAYGEGPSTSNNLLSYQKPMDFRLGVPHVNACAFPVSDKSDSMKLAVDEDPIFMSKDEIERRSPSRKDGIDVRKETHLRHSYCAFLQNLGIRLALPQTTIATAMVLCHRFFLLRSHACHDRFLVATATLFLASKSEETPTQLNNVVKASSEICHKQSMALYPYMFNVEWYAKYREAVIETEQMILTTLDFELNVQHPYTHLMSVLNKLGFTQSILASMAWNVVSQGLRSSLWLQFKPNHIAAGAAFLAAQFLNIDLGSCQGIWQEFQTSSHVLQDVTKQLMEVL</sequence>
<dbReference type="STRING" id="29655.A0A0K9P126"/>
<dbReference type="GO" id="GO:0045944">
    <property type="term" value="P:positive regulation of transcription by RNA polymerase II"/>
    <property type="evidence" value="ECO:0000318"/>
    <property type="project" value="GO_Central"/>
</dbReference>
<dbReference type="OrthoDB" id="10264655at2759"/>
<evidence type="ECO:0000313" key="4">
    <source>
        <dbReference type="Proteomes" id="UP000036987"/>
    </source>
</evidence>